<accession>X0XSU7</accession>
<keyword evidence="1" id="KW-0805">Transcription regulation</keyword>
<dbReference type="Gene3D" id="1.10.10.10">
    <property type="entry name" value="Winged helix-like DNA-binding domain superfamily/Winged helix DNA-binding domain"/>
    <property type="match status" value="1"/>
</dbReference>
<dbReference type="InterPro" id="IPR001034">
    <property type="entry name" value="DeoR_HTH"/>
</dbReference>
<dbReference type="SMART" id="SM00420">
    <property type="entry name" value="HTH_DEOR"/>
    <property type="match status" value="1"/>
</dbReference>
<comment type="caution">
    <text evidence="4">The sequence shown here is derived from an EMBL/GenBank/DDBJ whole genome shotgun (WGS) entry which is preliminary data.</text>
</comment>
<evidence type="ECO:0000256" key="1">
    <source>
        <dbReference type="ARBA" id="ARBA00023015"/>
    </source>
</evidence>
<dbReference type="GO" id="GO:0003700">
    <property type="term" value="F:DNA-binding transcription factor activity"/>
    <property type="evidence" value="ECO:0007669"/>
    <property type="project" value="InterPro"/>
</dbReference>
<sequence length="212" mass="22900">MLSAERKLKIAEMVGKSGGIRTSELSGIFSVSEMTVLRDLATLEKQGILTRVYGGAVSSQSFSAETPNIVREKIRTTEKNKIASLASQLIEEGDNIFLDGSTTTHALAKRLHDFRDIKVVTIGLDILNELSGIGGIGVICPGGVLDKVTMNFLGRSTEEFLKNLNSDKAFISTSGISIKAGLTEPNPQQTLVKKIMLENAQQKILLADSSKY</sequence>
<dbReference type="Pfam" id="PF00455">
    <property type="entry name" value="DeoRC"/>
    <property type="match status" value="1"/>
</dbReference>
<dbReference type="InterPro" id="IPR050313">
    <property type="entry name" value="Carb_Metab_HTH_regulators"/>
</dbReference>
<dbReference type="PANTHER" id="PTHR30363">
    <property type="entry name" value="HTH-TYPE TRANSCRIPTIONAL REGULATOR SRLR-RELATED"/>
    <property type="match status" value="1"/>
</dbReference>
<reference evidence="4" key="1">
    <citation type="journal article" date="2014" name="Front. Microbiol.">
        <title>High frequency of phylogenetically diverse reductive dehalogenase-homologous genes in deep subseafloor sedimentary metagenomes.</title>
        <authorList>
            <person name="Kawai M."/>
            <person name="Futagami T."/>
            <person name="Toyoda A."/>
            <person name="Takaki Y."/>
            <person name="Nishi S."/>
            <person name="Hori S."/>
            <person name="Arai W."/>
            <person name="Tsubouchi T."/>
            <person name="Morono Y."/>
            <person name="Uchiyama I."/>
            <person name="Ito T."/>
            <person name="Fujiyama A."/>
            <person name="Inagaki F."/>
            <person name="Takami H."/>
        </authorList>
    </citation>
    <scope>NUCLEOTIDE SEQUENCE</scope>
    <source>
        <strain evidence="4">Expedition CK06-06</strain>
    </source>
</reference>
<dbReference type="InterPro" id="IPR037171">
    <property type="entry name" value="NagB/RpiA_transferase-like"/>
</dbReference>
<dbReference type="PRINTS" id="PR00037">
    <property type="entry name" value="HTHLACR"/>
</dbReference>
<dbReference type="AlphaFoldDB" id="X0XSU7"/>
<dbReference type="PROSITE" id="PS51000">
    <property type="entry name" value="HTH_DEOR_2"/>
    <property type="match status" value="1"/>
</dbReference>
<gene>
    <name evidence="4" type="ORF">S01H1_76744</name>
</gene>
<dbReference type="SMART" id="SM01134">
    <property type="entry name" value="DeoRC"/>
    <property type="match status" value="1"/>
</dbReference>
<protein>
    <recommendedName>
        <fullName evidence="3">HTH deoR-type domain-containing protein</fullName>
    </recommendedName>
</protein>
<evidence type="ECO:0000259" key="3">
    <source>
        <dbReference type="PROSITE" id="PS51000"/>
    </source>
</evidence>
<proteinExistence type="predicted"/>
<evidence type="ECO:0000256" key="2">
    <source>
        <dbReference type="ARBA" id="ARBA00023163"/>
    </source>
</evidence>
<name>X0XSU7_9ZZZZ</name>
<dbReference type="InterPro" id="IPR036390">
    <property type="entry name" value="WH_DNA-bd_sf"/>
</dbReference>
<feature type="domain" description="HTH deoR-type" evidence="3">
    <location>
        <begin position="3"/>
        <end position="58"/>
    </location>
</feature>
<dbReference type="Pfam" id="PF08220">
    <property type="entry name" value="HTH_DeoR"/>
    <property type="match status" value="1"/>
</dbReference>
<keyword evidence="2" id="KW-0804">Transcription</keyword>
<dbReference type="EMBL" id="BARS01051535">
    <property type="protein sequence ID" value="GAG46325.1"/>
    <property type="molecule type" value="Genomic_DNA"/>
</dbReference>
<dbReference type="Gene3D" id="3.40.50.1360">
    <property type="match status" value="1"/>
</dbReference>
<feature type="non-terminal residue" evidence="4">
    <location>
        <position position="212"/>
    </location>
</feature>
<evidence type="ECO:0000313" key="4">
    <source>
        <dbReference type="EMBL" id="GAG46325.1"/>
    </source>
</evidence>
<dbReference type="PANTHER" id="PTHR30363:SF44">
    <property type="entry name" value="AGA OPERON TRANSCRIPTIONAL REPRESSOR-RELATED"/>
    <property type="match status" value="1"/>
</dbReference>
<dbReference type="SUPFAM" id="SSF100950">
    <property type="entry name" value="NagB/RpiA/CoA transferase-like"/>
    <property type="match status" value="1"/>
</dbReference>
<dbReference type="InterPro" id="IPR036388">
    <property type="entry name" value="WH-like_DNA-bd_sf"/>
</dbReference>
<dbReference type="InterPro" id="IPR014036">
    <property type="entry name" value="DeoR-like_C"/>
</dbReference>
<organism evidence="4">
    <name type="scientific">marine sediment metagenome</name>
    <dbReference type="NCBI Taxonomy" id="412755"/>
    <lineage>
        <taxon>unclassified sequences</taxon>
        <taxon>metagenomes</taxon>
        <taxon>ecological metagenomes</taxon>
    </lineage>
</organism>
<dbReference type="SUPFAM" id="SSF46785">
    <property type="entry name" value="Winged helix' DNA-binding domain"/>
    <property type="match status" value="1"/>
</dbReference>